<protein>
    <submittedName>
        <fullName evidence="1">Uncharacterized protein</fullName>
    </submittedName>
</protein>
<evidence type="ECO:0000313" key="1">
    <source>
        <dbReference type="EMBL" id="MBD2570481.1"/>
    </source>
</evidence>
<accession>A0ABR8FJX9</accession>
<proteinExistence type="predicted"/>
<dbReference type="Proteomes" id="UP000640531">
    <property type="component" value="Unassembled WGS sequence"/>
</dbReference>
<dbReference type="EMBL" id="JACJST010000025">
    <property type="protein sequence ID" value="MBD2570481.1"/>
    <property type="molecule type" value="Genomic_DNA"/>
</dbReference>
<dbReference type="RefSeq" id="WP_190718419.1">
    <property type="nucleotide sequence ID" value="NZ_JACJST010000025.1"/>
</dbReference>
<comment type="caution">
    <text evidence="1">The sequence shown here is derived from an EMBL/GenBank/DDBJ whole genome shotgun (WGS) entry which is preliminary data.</text>
</comment>
<sequence>MQQINFDARVDENGCLYLKLPPNFAGMAITGKLLYQVHPLSLPNHKENKIDINLVRSICHQIRNLPVLNSRTPDEIIGYNEFGIPE</sequence>
<reference evidence="1 2" key="1">
    <citation type="journal article" date="2020" name="ISME J.">
        <title>Comparative genomics reveals insights into cyanobacterial evolution and habitat adaptation.</title>
        <authorList>
            <person name="Chen M.Y."/>
            <person name="Teng W.K."/>
            <person name="Zhao L."/>
            <person name="Hu C.X."/>
            <person name="Zhou Y.K."/>
            <person name="Han B.P."/>
            <person name="Song L.R."/>
            <person name="Shu W.S."/>
        </authorList>
    </citation>
    <scope>NUCLEOTIDE SEQUENCE [LARGE SCALE GENOMIC DNA]</scope>
    <source>
        <strain evidence="1 2">FACHB-196</strain>
    </source>
</reference>
<gene>
    <name evidence="1" type="ORF">H6G59_21805</name>
</gene>
<organism evidence="1 2">
    <name type="scientific">Anabaena lutea FACHB-196</name>
    <dbReference type="NCBI Taxonomy" id="2692881"/>
    <lineage>
        <taxon>Bacteria</taxon>
        <taxon>Bacillati</taxon>
        <taxon>Cyanobacteriota</taxon>
        <taxon>Cyanophyceae</taxon>
        <taxon>Nostocales</taxon>
        <taxon>Nostocaceae</taxon>
        <taxon>Anabaena</taxon>
    </lineage>
</organism>
<name>A0ABR8FJX9_9NOST</name>
<evidence type="ECO:0000313" key="2">
    <source>
        <dbReference type="Proteomes" id="UP000640531"/>
    </source>
</evidence>
<keyword evidence="2" id="KW-1185">Reference proteome</keyword>